<keyword evidence="3" id="KW-1185">Reference proteome</keyword>
<evidence type="ECO:0000259" key="1">
    <source>
        <dbReference type="Pfam" id="PF17754"/>
    </source>
</evidence>
<evidence type="ECO:0000313" key="2">
    <source>
        <dbReference type="EMBL" id="AUW94692.1"/>
    </source>
</evidence>
<reference evidence="2 3" key="1">
    <citation type="journal article" date="2019" name="Sci. Rep.">
        <title>Sulfobacillus thermotolerans: new insights into resistance and metabolic capacities of acidophilic chemolithotrophs.</title>
        <authorList>
            <person name="Panyushkina A.E."/>
            <person name="Babenko V.V."/>
            <person name="Nikitina A.S."/>
            <person name="Selezneva O.V."/>
            <person name="Tsaplina I.A."/>
            <person name="Letarova M.A."/>
            <person name="Kostryukova E.S."/>
            <person name="Letarov A.V."/>
        </authorList>
    </citation>
    <scope>NUCLEOTIDE SEQUENCE [LARGE SCALE GENOMIC DNA]</scope>
    <source>
        <strain evidence="2 3">Kr1</strain>
    </source>
</reference>
<gene>
    <name evidence="2" type="ORF">BXT84_12655</name>
</gene>
<dbReference type="Proteomes" id="UP000325292">
    <property type="component" value="Chromosome"/>
</dbReference>
<dbReference type="InterPro" id="IPR041347">
    <property type="entry name" value="MftR_C"/>
</dbReference>
<accession>A0ABN5H1S5</accession>
<sequence>MVQEVGFWQHTMGASHSLEEAVSLRLGRNQDDFDVHLYASIILSVGLAVTRQWVNHPGEDWIRLFDVAINRLQNGLP</sequence>
<protein>
    <recommendedName>
        <fullName evidence="1">MftR C-terminal domain-containing protein</fullName>
    </recommendedName>
</protein>
<name>A0ABN5H1S5_9FIRM</name>
<feature type="domain" description="MftR C-terminal" evidence="1">
    <location>
        <begin position="12"/>
        <end position="77"/>
    </location>
</feature>
<dbReference type="EMBL" id="CP019454">
    <property type="protein sequence ID" value="AUW94692.1"/>
    <property type="molecule type" value="Genomic_DNA"/>
</dbReference>
<proteinExistence type="predicted"/>
<dbReference type="Gene3D" id="1.10.357.10">
    <property type="entry name" value="Tetracycline Repressor, domain 2"/>
    <property type="match status" value="1"/>
</dbReference>
<evidence type="ECO:0000313" key="3">
    <source>
        <dbReference type="Proteomes" id="UP000325292"/>
    </source>
</evidence>
<organism evidence="2 3">
    <name type="scientific">Sulfobacillus thermotolerans</name>
    <dbReference type="NCBI Taxonomy" id="338644"/>
    <lineage>
        <taxon>Bacteria</taxon>
        <taxon>Bacillati</taxon>
        <taxon>Bacillota</taxon>
        <taxon>Clostridia</taxon>
        <taxon>Eubacteriales</taxon>
        <taxon>Clostridiales Family XVII. Incertae Sedis</taxon>
        <taxon>Sulfobacillus</taxon>
    </lineage>
</organism>
<dbReference type="Pfam" id="PF17754">
    <property type="entry name" value="TetR_C_14"/>
    <property type="match status" value="1"/>
</dbReference>